<protein>
    <submittedName>
        <fullName evidence="3">Ankyrin repeat domain-containing protein</fullName>
    </submittedName>
</protein>
<reference evidence="3 4" key="1">
    <citation type="submission" date="2018-07" db="EMBL/GenBank/DDBJ databases">
        <title>Complete genome sequence of Flavobacterium arcticum type strain SM1502T.</title>
        <authorList>
            <person name="Li Y."/>
            <person name="Li D.-D."/>
        </authorList>
    </citation>
    <scope>NUCLEOTIDE SEQUENCE [LARGE SCALE GENOMIC DNA]</scope>
    <source>
        <strain evidence="3 4">SM1502</strain>
    </source>
</reference>
<organism evidence="3 4">
    <name type="scientific">Flavobacterium arcticum</name>
    <dbReference type="NCBI Taxonomy" id="1784713"/>
    <lineage>
        <taxon>Bacteria</taxon>
        <taxon>Pseudomonadati</taxon>
        <taxon>Bacteroidota</taxon>
        <taxon>Flavobacteriia</taxon>
        <taxon>Flavobacteriales</taxon>
        <taxon>Flavobacteriaceae</taxon>
        <taxon>Flavobacterium</taxon>
    </lineage>
</organism>
<gene>
    <name evidence="3" type="ORF">DVK85_07350</name>
</gene>
<dbReference type="InterPro" id="IPR036770">
    <property type="entry name" value="Ankyrin_rpt-contain_sf"/>
</dbReference>
<accession>A0A345HBV8</accession>
<keyword evidence="2" id="KW-0732">Signal</keyword>
<dbReference type="PANTHER" id="PTHR22677:SF4">
    <property type="entry name" value="USHER SYNDROME TYPE-1G PROTEIN-LIKE PROTEIN"/>
    <property type="match status" value="1"/>
</dbReference>
<dbReference type="InterPro" id="IPR039323">
    <property type="entry name" value="ANKRD_45/46/60"/>
</dbReference>
<feature type="signal peptide" evidence="2">
    <location>
        <begin position="1"/>
        <end position="17"/>
    </location>
</feature>
<dbReference type="Pfam" id="PF00023">
    <property type="entry name" value="Ank"/>
    <property type="match status" value="1"/>
</dbReference>
<dbReference type="RefSeq" id="WP_114677826.1">
    <property type="nucleotide sequence ID" value="NZ_CP031188.1"/>
</dbReference>
<dbReference type="KEGG" id="fat:DVK85_07350"/>
<evidence type="ECO:0000313" key="4">
    <source>
        <dbReference type="Proteomes" id="UP000253951"/>
    </source>
</evidence>
<feature type="repeat" description="ANK" evidence="1">
    <location>
        <begin position="54"/>
        <end position="86"/>
    </location>
</feature>
<feature type="repeat" description="ANK" evidence="1">
    <location>
        <begin position="86"/>
        <end position="118"/>
    </location>
</feature>
<dbReference type="SUPFAM" id="SSF48403">
    <property type="entry name" value="Ankyrin repeat"/>
    <property type="match status" value="1"/>
</dbReference>
<dbReference type="InterPro" id="IPR002110">
    <property type="entry name" value="Ankyrin_rpt"/>
</dbReference>
<evidence type="ECO:0000313" key="3">
    <source>
        <dbReference type="EMBL" id="AXG74068.1"/>
    </source>
</evidence>
<dbReference type="AlphaFoldDB" id="A0A345HBV8"/>
<name>A0A345HBV8_9FLAO</name>
<dbReference type="OrthoDB" id="5657095at2"/>
<keyword evidence="4" id="KW-1185">Reference proteome</keyword>
<proteinExistence type="predicted"/>
<dbReference type="PRINTS" id="PR01415">
    <property type="entry name" value="ANKYRIN"/>
</dbReference>
<dbReference type="Proteomes" id="UP000253951">
    <property type="component" value="Chromosome"/>
</dbReference>
<dbReference type="EMBL" id="CP031188">
    <property type="protein sequence ID" value="AXG74068.1"/>
    <property type="molecule type" value="Genomic_DNA"/>
</dbReference>
<dbReference type="PROSITE" id="PS50088">
    <property type="entry name" value="ANK_REPEAT"/>
    <property type="match status" value="3"/>
</dbReference>
<dbReference type="PROSITE" id="PS50297">
    <property type="entry name" value="ANK_REP_REGION"/>
    <property type="match status" value="1"/>
</dbReference>
<dbReference type="Pfam" id="PF12796">
    <property type="entry name" value="Ank_2"/>
    <property type="match status" value="1"/>
</dbReference>
<keyword evidence="1" id="KW-0040">ANK repeat</keyword>
<dbReference type="SMART" id="SM00248">
    <property type="entry name" value="ANK"/>
    <property type="match status" value="3"/>
</dbReference>
<sequence>MKKITLFILFLSVVCHAQMKSDKDVFNTARYGTVAEMKQLEANDKNSINSVNPMGFTPLILACYRGNTEVAIYLAQNVKDINYTTENGTALAAAAVKGDVKIAKVLLENKADPNIADALGVTPLVYAVQFENTALIELLLKYKASKTYKDKDGKTPIDHAGFTKNQEVINLLKN</sequence>
<feature type="repeat" description="ANK" evidence="1">
    <location>
        <begin position="119"/>
        <end position="151"/>
    </location>
</feature>
<dbReference type="PANTHER" id="PTHR22677">
    <property type="entry name" value="ANKYRIN REPEAT DOMAIN-CONTAINING PROTEIN 60"/>
    <property type="match status" value="1"/>
</dbReference>
<evidence type="ECO:0000256" key="1">
    <source>
        <dbReference type="PROSITE-ProRule" id="PRU00023"/>
    </source>
</evidence>
<dbReference type="Gene3D" id="1.25.40.20">
    <property type="entry name" value="Ankyrin repeat-containing domain"/>
    <property type="match status" value="1"/>
</dbReference>
<evidence type="ECO:0000256" key="2">
    <source>
        <dbReference type="SAM" id="SignalP"/>
    </source>
</evidence>
<feature type="chain" id="PRO_5016807586" evidence="2">
    <location>
        <begin position="18"/>
        <end position="174"/>
    </location>
</feature>